<proteinExistence type="inferred from homology"/>
<dbReference type="PANTHER" id="PTHR43229">
    <property type="entry name" value="NODULATION PROTEIN J"/>
    <property type="match status" value="1"/>
</dbReference>
<feature type="transmembrane region" description="Helical" evidence="6">
    <location>
        <begin position="82"/>
        <end position="104"/>
    </location>
</feature>
<evidence type="ECO:0000256" key="5">
    <source>
        <dbReference type="ARBA" id="ARBA00023251"/>
    </source>
</evidence>
<protein>
    <recommendedName>
        <fullName evidence="6">Transport permease protein</fullName>
    </recommendedName>
</protein>
<comment type="similarity">
    <text evidence="6">Belongs to the ABC-2 integral membrane protein family.</text>
</comment>
<reference evidence="8 9" key="1">
    <citation type="submission" date="2020-07" db="EMBL/GenBank/DDBJ databases">
        <title>Sequencing the genomes of 1000 actinobacteria strains.</title>
        <authorList>
            <person name="Klenk H.-P."/>
        </authorList>
    </citation>
    <scope>NUCLEOTIDE SEQUENCE [LARGE SCALE GENOMIC DNA]</scope>
    <source>
        <strain evidence="8 9">DSM 15131</strain>
    </source>
</reference>
<evidence type="ECO:0000259" key="7">
    <source>
        <dbReference type="PROSITE" id="PS51012"/>
    </source>
</evidence>
<keyword evidence="5" id="KW-0046">Antibiotic resistance</keyword>
<dbReference type="AlphaFoldDB" id="A0A7Z0CMA7"/>
<dbReference type="PIRSF" id="PIRSF006648">
    <property type="entry name" value="DrrB"/>
    <property type="match status" value="1"/>
</dbReference>
<comment type="subcellular location">
    <subcellularLocation>
        <location evidence="6">Cell membrane</location>
        <topology evidence="6">Multi-pass membrane protein</topology>
    </subcellularLocation>
    <subcellularLocation>
        <location evidence="1">Membrane</location>
        <topology evidence="1">Multi-pass membrane protein</topology>
    </subcellularLocation>
</comment>
<dbReference type="InterPro" id="IPR051784">
    <property type="entry name" value="Nod_factor_ABC_transporter"/>
</dbReference>
<keyword evidence="4 6" id="KW-0472">Membrane</keyword>
<feature type="transmembrane region" description="Helical" evidence="6">
    <location>
        <begin position="159"/>
        <end position="183"/>
    </location>
</feature>
<sequence length="275" mass="29063">MTIEMTTDLGGAAPTVPARRRTPVAARPVGLAADIWNVLLRELQPVLRQPASVLFAMVQPLVFLGLFAPLLPESPDGSALQWFVPGIVAMTALMSASFTGANLSEEIISGSFERLLVSPVRRSSLMIGKALREMVPLVLQTAIIVAVVTPFAFDLHLGGVLLGIVVLVPFSVGLGALSLALAIAAKEQAWIFWTVQQTVIFPLLLLAGVLLPLDGAPGWLQTASDLNPLKYLVDAERALFAGSFPVDTIVSGFAASFVVGALGLWAGVRTMDRAS</sequence>
<evidence type="ECO:0000256" key="2">
    <source>
        <dbReference type="ARBA" id="ARBA00022692"/>
    </source>
</evidence>
<feature type="transmembrane region" description="Helical" evidence="6">
    <location>
        <begin position="51"/>
        <end position="70"/>
    </location>
</feature>
<feature type="transmembrane region" description="Helical" evidence="6">
    <location>
        <begin position="190"/>
        <end position="211"/>
    </location>
</feature>
<gene>
    <name evidence="8" type="ORF">BJ993_000762</name>
</gene>
<organism evidence="8 9">
    <name type="scientific">Nocardioides aromaticivorans</name>
    <dbReference type="NCBI Taxonomy" id="200618"/>
    <lineage>
        <taxon>Bacteria</taxon>
        <taxon>Bacillati</taxon>
        <taxon>Actinomycetota</taxon>
        <taxon>Actinomycetes</taxon>
        <taxon>Propionibacteriales</taxon>
        <taxon>Nocardioidaceae</taxon>
        <taxon>Nocardioides</taxon>
    </lineage>
</organism>
<feature type="domain" description="ABC transmembrane type-2" evidence="7">
    <location>
        <begin position="47"/>
        <end position="274"/>
    </location>
</feature>
<keyword evidence="6" id="KW-0813">Transport</keyword>
<dbReference type="GO" id="GO:0140359">
    <property type="term" value="F:ABC-type transporter activity"/>
    <property type="evidence" value="ECO:0007669"/>
    <property type="project" value="InterPro"/>
</dbReference>
<dbReference type="EMBL" id="JACBZM010000001">
    <property type="protein sequence ID" value="NYI43682.1"/>
    <property type="molecule type" value="Genomic_DNA"/>
</dbReference>
<dbReference type="Pfam" id="PF01061">
    <property type="entry name" value="ABC2_membrane"/>
    <property type="match status" value="1"/>
</dbReference>
<evidence type="ECO:0000256" key="1">
    <source>
        <dbReference type="ARBA" id="ARBA00004141"/>
    </source>
</evidence>
<dbReference type="Proteomes" id="UP000562045">
    <property type="component" value="Unassembled WGS sequence"/>
</dbReference>
<feature type="transmembrane region" description="Helical" evidence="6">
    <location>
        <begin position="249"/>
        <end position="268"/>
    </location>
</feature>
<dbReference type="InterPro" id="IPR000412">
    <property type="entry name" value="ABC_2_transport"/>
</dbReference>
<evidence type="ECO:0000256" key="6">
    <source>
        <dbReference type="RuleBase" id="RU361157"/>
    </source>
</evidence>
<dbReference type="InterPro" id="IPR013525">
    <property type="entry name" value="ABC2_TM"/>
</dbReference>
<dbReference type="RefSeq" id="WP_257026798.1">
    <property type="nucleotide sequence ID" value="NZ_JACBZM010000001.1"/>
</dbReference>
<evidence type="ECO:0000256" key="3">
    <source>
        <dbReference type="ARBA" id="ARBA00022989"/>
    </source>
</evidence>
<dbReference type="GO" id="GO:0043190">
    <property type="term" value="C:ATP-binding cassette (ABC) transporter complex"/>
    <property type="evidence" value="ECO:0007669"/>
    <property type="project" value="InterPro"/>
</dbReference>
<dbReference type="InterPro" id="IPR047817">
    <property type="entry name" value="ABC2_TM_bact-type"/>
</dbReference>
<dbReference type="PANTHER" id="PTHR43229:SF2">
    <property type="entry name" value="NODULATION PROTEIN J"/>
    <property type="match status" value="1"/>
</dbReference>
<name>A0A7Z0CMA7_9ACTN</name>
<evidence type="ECO:0000313" key="9">
    <source>
        <dbReference type="Proteomes" id="UP000562045"/>
    </source>
</evidence>
<feature type="transmembrane region" description="Helical" evidence="6">
    <location>
        <begin position="134"/>
        <end position="153"/>
    </location>
</feature>
<evidence type="ECO:0000256" key="4">
    <source>
        <dbReference type="ARBA" id="ARBA00023136"/>
    </source>
</evidence>
<evidence type="ECO:0000313" key="8">
    <source>
        <dbReference type="EMBL" id="NYI43682.1"/>
    </source>
</evidence>
<keyword evidence="2 6" id="KW-0812">Transmembrane</keyword>
<dbReference type="GO" id="GO:0046677">
    <property type="term" value="P:response to antibiotic"/>
    <property type="evidence" value="ECO:0007669"/>
    <property type="project" value="UniProtKB-KW"/>
</dbReference>
<comment type="caution">
    <text evidence="8">The sequence shown here is derived from an EMBL/GenBank/DDBJ whole genome shotgun (WGS) entry which is preliminary data.</text>
</comment>
<keyword evidence="6" id="KW-1003">Cell membrane</keyword>
<dbReference type="PROSITE" id="PS51012">
    <property type="entry name" value="ABC_TM2"/>
    <property type="match status" value="1"/>
</dbReference>
<accession>A0A7Z0CMA7</accession>
<keyword evidence="3 6" id="KW-1133">Transmembrane helix</keyword>